<dbReference type="EMBL" id="BSNS01000003">
    <property type="protein sequence ID" value="GLQ53431.1"/>
    <property type="molecule type" value="Genomic_DNA"/>
</dbReference>
<evidence type="ECO:0000256" key="3">
    <source>
        <dbReference type="ARBA" id="ARBA00022946"/>
    </source>
</evidence>
<evidence type="ECO:0000256" key="10">
    <source>
        <dbReference type="ARBA" id="ARBA00047409"/>
    </source>
</evidence>
<gene>
    <name evidence="13" type="ORF">GCM10010862_06890</name>
</gene>
<evidence type="ECO:0000256" key="6">
    <source>
        <dbReference type="ARBA" id="ARBA00041520"/>
    </source>
</evidence>
<dbReference type="EC" id="3.1.2.22" evidence="1"/>
<sequence length="261" mass="28686">MNAIEGAIERIDLAVGEGDAARRIAVEHRPGRAPGLFWLAGYRSDMAGSKAMTLDRYGAENGRAVTRFDYSGHGVSGGDFDKGTITRWLEEARAVFELTAGEQILVGSSMGGWIALLLARALLKDGQRRLKGIVLIAPAADMTEELMKKEFSPRQMEDLVNNGYVDRPSQYSDEPYRITRALIEDGRHHLMLGGVIETGCPVTILQGGQDPDVPQEHAIRLTTHLLHDPVTLTLIPDGDHRLSREEDLKRLTDAIAHLIEG</sequence>
<evidence type="ECO:0000256" key="4">
    <source>
        <dbReference type="ARBA" id="ARBA00039132"/>
    </source>
</evidence>
<name>A0ABQ5W123_9HYPH</name>
<dbReference type="Gene3D" id="3.40.50.1820">
    <property type="entry name" value="alpha/beta hydrolase"/>
    <property type="match status" value="1"/>
</dbReference>
<dbReference type="InterPro" id="IPR052382">
    <property type="entry name" value="ABHD10_acyl-thioesterase"/>
</dbReference>
<organism evidence="13 14">
    <name type="scientific">Devosia nitrariae</name>
    <dbReference type="NCBI Taxonomy" id="2071872"/>
    <lineage>
        <taxon>Bacteria</taxon>
        <taxon>Pseudomonadati</taxon>
        <taxon>Pseudomonadota</taxon>
        <taxon>Alphaproteobacteria</taxon>
        <taxon>Hyphomicrobiales</taxon>
        <taxon>Devosiaceae</taxon>
        <taxon>Devosia</taxon>
    </lineage>
</organism>
<evidence type="ECO:0000313" key="14">
    <source>
        <dbReference type="Proteomes" id="UP001156691"/>
    </source>
</evidence>
<evidence type="ECO:0000256" key="7">
    <source>
        <dbReference type="ARBA" id="ARBA00042645"/>
    </source>
</evidence>
<evidence type="ECO:0000256" key="11">
    <source>
        <dbReference type="ARBA" id="ARBA00047972"/>
    </source>
</evidence>
<comment type="catalytic activity">
    <reaction evidence="10">
        <text>S-hexadecanoyl-L-cysteinyl-[protein] + H2O = L-cysteinyl-[protein] + hexadecanoate + H(+)</text>
        <dbReference type="Rhea" id="RHEA:19233"/>
        <dbReference type="Rhea" id="RHEA-COMP:10131"/>
        <dbReference type="Rhea" id="RHEA-COMP:11032"/>
        <dbReference type="ChEBI" id="CHEBI:7896"/>
        <dbReference type="ChEBI" id="CHEBI:15377"/>
        <dbReference type="ChEBI" id="CHEBI:15378"/>
        <dbReference type="ChEBI" id="CHEBI:29950"/>
        <dbReference type="ChEBI" id="CHEBI:74151"/>
        <dbReference type="EC" id="3.1.2.22"/>
    </reaction>
    <physiologicalReaction direction="left-to-right" evidence="10">
        <dbReference type="Rhea" id="RHEA:19234"/>
    </physiologicalReaction>
</comment>
<dbReference type="EC" id="3.1.1.93" evidence="4"/>
<evidence type="ECO:0000313" key="13">
    <source>
        <dbReference type="EMBL" id="GLQ53431.1"/>
    </source>
</evidence>
<evidence type="ECO:0000256" key="9">
    <source>
        <dbReference type="ARBA" id="ARBA00046047"/>
    </source>
</evidence>
<keyword evidence="2 13" id="KW-0378">Hydrolase</keyword>
<evidence type="ECO:0000256" key="1">
    <source>
        <dbReference type="ARBA" id="ARBA00012423"/>
    </source>
</evidence>
<feature type="domain" description="AB hydrolase-1" evidence="12">
    <location>
        <begin position="52"/>
        <end position="244"/>
    </location>
</feature>
<comment type="catalytic activity">
    <reaction evidence="11">
        <text>mycophenolic acid O-acyl-beta-D-glucuronide + H2O = mycophenolate + D-glucuronate + H(+)</text>
        <dbReference type="Rhea" id="RHEA:34179"/>
        <dbReference type="ChEBI" id="CHEBI:15377"/>
        <dbReference type="ChEBI" id="CHEBI:15378"/>
        <dbReference type="ChEBI" id="CHEBI:58720"/>
        <dbReference type="ChEBI" id="CHEBI:62932"/>
        <dbReference type="ChEBI" id="CHEBI:66982"/>
        <dbReference type="EC" id="3.1.1.93"/>
    </reaction>
    <physiologicalReaction direction="left-to-right" evidence="11">
        <dbReference type="Rhea" id="RHEA:34180"/>
    </physiologicalReaction>
</comment>
<keyword evidence="14" id="KW-1185">Reference proteome</keyword>
<dbReference type="SUPFAM" id="SSF53474">
    <property type="entry name" value="alpha/beta-Hydrolases"/>
    <property type="match status" value="1"/>
</dbReference>
<dbReference type="InterPro" id="IPR000073">
    <property type="entry name" value="AB_hydrolase_1"/>
</dbReference>
<evidence type="ECO:0000256" key="2">
    <source>
        <dbReference type="ARBA" id="ARBA00022801"/>
    </source>
</evidence>
<comment type="caution">
    <text evidence="13">The sequence shown here is derived from an EMBL/GenBank/DDBJ whole genome shotgun (WGS) entry which is preliminary data.</text>
</comment>
<reference evidence="14" key="1">
    <citation type="journal article" date="2019" name="Int. J. Syst. Evol. Microbiol.">
        <title>The Global Catalogue of Microorganisms (GCM) 10K type strain sequencing project: providing services to taxonomists for standard genome sequencing and annotation.</title>
        <authorList>
            <consortium name="The Broad Institute Genomics Platform"/>
            <consortium name="The Broad Institute Genome Sequencing Center for Infectious Disease"/>
            <person name="Wu L."/>
            <person name="Ma J."/>
        </authorList>
    </citation>
    <scope>NUCLEOTIDE SEQUENCE [LARGE SCALE GENOMIC DNA]</scope>
    <source>
        <strain evidence="14">NBRC 112416</strain>
    </source>
</reference>
<keyword evidence="3" id="KW-0809">Transit peptide</keyword>
<evidence type="ECO:0000259" key="12">
    <source>
        <dbReference type="Pfam" id="PF12697"/>
    </source>
</evidence>
<dbReference type="Pfam" id="PF12697">
    <property type="entry name" value="Abhydrolase_6"/>
    <property type="match status" value="1"/>
</dbReference>
<dbReference type="RefSeq" id="WP_284338876.1">
    <property type="nucleotide sequence ID" value="NZ_BSNS01000003.1"/>
</dbReference>
<dbReference type="PANTHER" id="PTHR16138">
    <property type="entry name" value="MYCOPHENOLIC ACID ACYL-GLUCURONIDE ESTERASE, MITOCHONDRIAL"/>
    <property type="match status" value="1"/>
</dbReference>
<proteinExistence type="predicted"/>
<comment type="function">
    <text evidence="9">Acts as an acyl-protein thioesterase that hydrolyzes fatty acids from acylated residues in proteins. Regulates the mitochondrial S-depalmitoylation of the nucleophilic active site residue of peroxiredoxin-5/PRDX5, a key antioxidant protein, therefore modulating mitochondrial antioxidant ability. Also catalyzes the deglucuronidation of mycophenolic acid acyl-glucuronide, an active metabolite of the immunosuppressant drug mycophenolate.</text>
</comment>
<dbReference type="InterPro" id="IPR029058">
    <property type="entry name" value="AB_hydrolase_fold"/>
</dbReference>
<dbReference type="PANTHER" id="PTHR16138:SF7">
    <property type="entry name" value="PALMITOYL-PROTEIN THIOESTERASE ABHD10, MITOCHONDRIAL"/>
    <property type="match status" value="1"/>
</dbReference>
<evidence type="ECO:0000256" key="8">
    <source>
        <dbReference type="ARBA" id="ARBA00042704"/>
    </source>
</evidence>
<dbReference type="GO" id="GO:0016787">
    <property type="term" value="F:hydrolase activity"/>
    <property type="evidence" value="ECO:0007669"/>
    <property type="project" value="UniProtKB-KW"/>
</dbReference>
<evidence type="ECO:0000256" key="5">
    <source>
        <dbReference type="ARBA" id="ARBA00039314"/>
    </source>
</evidence>
<accession>A0ABQ5W123</accession>
<dbReference type="Proteomes" id="UP001156691">
    <property type="component" value="Unassembled WGS sequence"/>
</dbReference>
<protein>
    <recommendedName>
        <fullName evidence="5">Palmitoyl-protein thioesterase ABHD10, mitochondrial</fullName>
        <ecNumber evidence="4">3.1.1.93</ecNumber>
        <ecNumber evidence="1">3.1.2.22</ecNumber>
    </recommendedName>
    <alternativeName>
        <fullName evidence="7">Acyl-protein thioesterase ABHD10</fullName>
    </alternativeName>
    <alternativeName>
        <fullName evidence="8">Alpha/beta hydrolase domain-containing protein 10</fullName>
    </alternativeName>
    <alternativeName>
        <fullName evidence="6">Mycophenolic acid acyl-glucuronide esterase, mitochondrial</fullName>
    </alternativeName>
</protein>